<feature type="region of interest" description="Disordered" evidence="1">
    <location>
        <begin position="112"/>
        <end position="132"/>
    </location>
</feature>
<accession>A0A1B6MFH9</accession>
<gene>
    <name evidence="3" type="ORF">g.1080</name>
    <name evidence="2" type="ORF">g.1081</name>
</gene>
<evidence type="ECO:0000313" key="2">
    <source>
        <dbReference type="EMBL" id="JAT12274.1"/>
    </source>
</evidence>
<organism evidence="3">
    <name type="scientific">Graphocephala atropunctata</name>
    <dbReference type="NCBI Taxonomy" id="36148"/>
    <lineage>
        <taxon>Eukaryota</taxon>
        <taxon>Metazoa</taxon>
        <taxon>Ecdysozoa</taxon>
        <taxon>Arthropoda</taxon>
        <taxon>Hexapoda</taxon>
        <taxon>Insecta</taxon>
        <taxon>Pterygota</taxon>
        <taxon>Neoptera</taxon>
        <taxon>Paraneoptera</taxon>
        <taxon>Hemiptera</taxon>
        <taxon>Auchenorrhyncha</taxon>
        <taxon>Membracoidea</taxon>
        <taxon>Cicadellidae</taxon>
        <taxon>Cicadellinae</taxon>
        <taxon>Cicadellini</taxon>
        <taxon>Graphocephala</taxon>
    </lineage>
</organism>
<feature type="compositionally biased region" description="Basic residues" evidence="1">
    <location>
        <begin position="214"/>
        <end position="240"/>
    </location>
</feature>
<feature type="compositionally biased region" description="Polar residues" evidence="1">
    <location>
        <begin position="196"/>
        <end position="207"/>
    </location>
</feature>
<evidence type="ECO:0000313" key="3">
    <source>
        <dbReference type="EMBL" id="JAT34651.1"/>
    </source>
</evidence>
<protein>
    <submittedName>
        <fullName evidence="3">Uncharacterized protein</fullName>
    </submittedName>
</protein>
<feature type="region of interest" description="Disordered" evidence="1">
    <location>
        <begin position="196"/>
        <end position="248"/>
    </location>
</feature>
<dbReference type="AlphaFoldDB" id="A0A1B6MFH9"/>
<evidence type="ECO:0000256" key="1">
    <source>
        <dbReference type="SAM" id="MobiDB-lite"/>
    </source>
</evidence>
<sequence>MMETRSTVGRNTVKKYNPVPCVTIDSDDDVVEISGNTLCMPIEEDTLVQKLLLFRKLQSSGKKIPLAFGHFYKMAKEYCFEVKNSIVISAYKDLLALQEERTTNDITVCEAPPSGEAASNLSSTVESQEDDSDIEITFHREPRISTAMKPENQEYSDTWSSDVLDIVDLTEDIGKDTEVIHAARGVLVTTANANNKKNQCKTRSSASPACDKSQHKRISSHKTRSHTGNKANINRKKRKSSDKTDHSYSEQDKLLLNSFEYKRFISEQKKLIHVEKQELARKQRQILYNRLVDMIIPKYFNKNPNLDKNFTPS</sequence>
<dbReference type="EMBL" id="GEBQ01005326">
    <property type="protein sequence ID" value="JAT34651.1"/>
    <property type="molecule type" value="Transcribed_RNA"/>
</dbReference>
<proteinExistence type="predicted"/>
<dbReference type="EMBL" id="GEBQ01027703">
    <property type="protein sequence ID" value="JAT12274.1"/>
    <property type="molecule type" value="Transcribed_RNA"/>
</dbReference>
<name>A0A1B6MFH9_9HEMI</name>
<feature type="compositionally biased region" description="Polar residues" evidence="1">
    <location>
        <begin position="117"/>
        <end position="126"/>
    </location>
</feature>
<reference evidence="3" key="1">
    <citation type="submission" date="2015-11" db="EMBL/GenBank/DDBJ databases">
        <title>De novo transcriptome assembly of four potential Pierce s Disease insect vectors from Arizona vineyards.</title>
        <authorList>
            <person name="Tassone E.E."/>
        </authorList>
    </citation>
    <scope>NUCLEOTIDE SEQUENCE</scope>
</reference>